<organism evidence="2 3">
    <name type="scientific">Polarella glacialis</name>
    <name type="common">Dinoflagellate</name>
    <dbReference type="NCBI Taxonomy" id="89957"/>
    <lineage>
        <taxon>Eukaryota</taxon>
        <taxon>Sar</taxon>
        <taxon>Alveolata</taxon>
        <taxon>Dinophyceae</taxon>
        <taxon>Suessiales</taxon>
        <taxon>Suessiaceae</taxon>
        <taxon>Polarella</taxon>
    </lineage>
</organism>
<dbReference type="AlphaFoldDB" id="A0A813FQM1"/>
<reference evidence="2" key="1">
    <citation type="submission" date="2021-02" db="EMBL/GenBank/DDBJ databases">
        <authorList>
            <person name="Dougan E. K."/>
            <person name="Rhodes N."/>
            <person name="Thang M."/>
            <person name="Chan C."/>
        </authorList>
    </citation>
    <scope>NUCLEOTIDE SEQUENCE</scope>
</reference>
<dbReference type="EMBL" id="CAJNNV010025703">
    <property type="protein sequence ID" value="CAE8615756.1"/>
    <property type="molecule type" value="Genomic_DNA"/>
</dbReference>
<protein>
    <submittedName>
        <fullName evidence="2">Uncharacterized protein</fullName>
    </submittedName>
</protein>
<name>A0A813FQM1_POLGL</name>
<dbReference type="Proteomes" id="UP000654075">
    <property type="component" value="Unassembled WGS sequence"/>
</dbReference>
<evidence type="ECO:0000313" key="2">
    <source>
        <dbReference type="EMBL" id="CAE8615756.1"/>
    </source>
</evidence>
<comment type="caution">
    <text evidence="2">The sequence shown here is derived from an EMBL/GenBank/DDBJ whole genome shotgun (WGS) entry which is preliminary data.</text>
</comment>
<evidence type="ECO:0000256" key="1">
    <source>
        <dbReference type="SAM" id="MobiDB-lite"/>
    </source>
</evidence>
<sequence length="183" mass="20331">MLNSGVTTLGGFRIVASREEFASATAEHIARQNNVFTSGNKRLNRPHNSIEPNQRHNDKPEPTIAQSNTTDSFNNNFGNRSPVHSGLCITPDEGKIPRILKLSFKVKMSALQTCEQVYKVGVRLVRVVKGLPKFMTQTIKQCRLGIKIIDRKSATLSEKPSLESAERNSMSVYSDLADTVLVF</sequence>
<feature type="region of interest" description="Disordered" evidence="1">
    <location>
        <begin position="32"/>
        <end position="65"/>
    </location>
</feature>
<evidence type="ECO:0000313" key="3">
    <source>
        <dbReference type="Proteomes" id="UP000654075"/>
    </source>
</evidence>
<proteinExistence type="predicted"/>
<accession>A0A813FQM1</accession>
<gene>
    <name evidence="2" type="ORF">PGLA1383_LOCUS33469</name>
</gene>
<feature type="compositionally biased region" description="Polar residues" evidence="1">
    <location>
        <begin position="32"/>
        <end position="52"/>
    </location>
</feature>
<keyword evidence="3" id="KW-1185">Reference proteome</keyword>